<evidence type="ECO:0000256" key="1">
    <source>
        <dbReference type="SAM" id="MobiDB-lite"/>
    </source>
</evidence>
<reference evidence="2" key="2">
    <citation type="submission" date="2021-02" db="EMBL/GenBank/DDBJ databases">
        <authorList>
            <person name="Kimball J.A."/>
            <person name="Haas M.W."/>
            <person name="Macchietto M."/>
            <person name="Kono T."/>
            <person name="Duquette J."/>
            <person name="Shao M."/>
        </authorList>
    </citation>
    <scope>NUCLEOTIDE SEQUENCE</scope>
    <source>
        <tissue evidence="2">Fresh leaf tissue</tissue>
    </source>
</reference>
<reference evidence="2" key="1">
    <citation type="journal article" date="2021" name="bioRxiv">
        <title>Whole Genome Assembly and Annotation of Northern Wild Rice, Zizania palustris L., Supports a Whole Genome Duplication in the Zizania Genus.</title>
        <authorList>
            <person name="Haas M."/>
            <person name="Kono T."/>
            <person name="Macchietto M."/>
            <person name="Millas R."/>
            <person name="McGilp L."/>
            <person name="Shao M."/>
            <person name="Duquette J."/>
            <person name="Hirsch C.N."/>
            <person name="Kimball J."/>
        </authorList>
    </citation>
    <scope>NUCLEOTIDE SEQUENCE</scope>
    <source>
        <tissue evidence="2">Fresh leaf tissue</tissue>
    </source>
</reference>
<sequence length="96" mass="9488">MSSSGAAGAGVHSSSSRPGKEREDGGGEGGRNGEVEGDVDIDLRGAAEGWVEARSSCPHLTTMPAAGAGAGADGLARVTPSGSPCSRCHLPAENWL</sequence>
<feature type="region of interest" description="Disordered" evidence="1">
    <location>
        <begin position="1"/>
        <end position="41"/>
    </location>
</feature>
<gene>
    <name evidence="2" type="ORF">GUJ93_ZPchr0012g20433</name>
</gene>
<keyword evidence="3" id="KW-1185">Reference proteome</keyword>
<dbReference type="EMBL" id="JAAALK010000080">
    <property type="protein sequence ID" value="KAG8093207.1"/>
    <property type="molecule type" value="Genomic_DNA"/>
</dbReference>
<feature type="compositionally biased region" description="Low complexity" evidence="1">
    <location>
        <begin position="1"/>
        <end position="16"/>
    </location>
</feature>
<dbReference type="AlphaFoldDB" id="A0A8J6BQP1"/>
<name>A0A8J6BQP1_ZIZPA</name>
<dbReference type="PANTHER" id="PTHR47665:SF1">
    <property type="entry name" value="HISTONE DEACETYLASE-LIKE PROTEIN"/>
    <property type="match status" value="1"/>
</dbReference>
<accession>A0A8J6BQP1</accession>
<comment type="caution">
    <text evidence="2">The sequence shown here is derived from an EMBL/GenBank/DDBJ whole genome shotgun (WGS) entry which is preliminary data.</text>
</comment>
<dbReference type="Proteomes" id="UP000729402">
    <property type="component" value="Unassembled WGS sequence"/>
</dbReference>
<organism evidence="2 3">
    <name type="scientific">Zizania palustris</name>
    <name type="common">Northern wild rice</name>
    <dbReference type="NCBI Taxonomy" id="103762"/>
    <lineage>
        <taxon>Eukaryota</taxon>
        <taxon>Viridiplantae</taxon>
        <taxon>Streptophyta</taxon>
        <taxon>Embryophyta</taxon>
        <taxon>Tracheophyta</taxon>
        <taxon>Spermatophyta</taxon>
        <taxon>Magnoliopsida</taxon>
        <taxon>Liliopsida</taxon>
        <taxon>Poales</taxon>
        <taxon>Poaceae</taxon>
        <taxon>BOP clade</taxon>
        <taxon>Oryzoideae</taxon>
        <taxon>Oryzeae</taxon>
        <taxon>Zizaniinae</taxon>
        <taxon>Zizania</taxon>
    </lineage>
</organism>
<evidence type="ECO:0000313" key="2">
    <source>
        <dbReference type="EMBL" id="KAG8093207.1"/>
    </source>
</evidence>
<protein>
    <submittedName>
        <fullName evidence="2">Uncharacterized protein</fullName>
    </submittedName>
</protein>
<evidence type="ECO:0000313" key="3">
    <source>
        <dbReference type="Proteomes" id="UP000729402"/>
    </source>
</evidence>
<dbReference type="PANTHER" id="PTHR47665">
    <property type="entry name" value="HISTONE DEACETYLASE-LIKE PROTEIN"/>
    <property type="match status" value="1"/>
</dbReference>
<proteinExistence type="predicted"/>